<organism evidence="2 3">
    <name type="scientific">Candidatus Zambryskibacteria bacterium RIFCSPHIGHO2_01_FULL_49_18</name>
    <dbReference type="NCBI Taxonomy" id="1802740"/>
    <lineage>
        <taxon>Bacteria</taxon>
        <taxon>Candidatus Zambryskiibacteriota</taxon>
    </lineage>
</organism>
<dbReference type="AlphaFoldDB" id="A0A1G2T578"/>
<reference evidence="2 3" key="1">
    <citation type="journal article" date="2016" name="Nat. Commun.">
        <title>Thousands of microbial genomes shed light on interconnected biogeochemical processes in an aquifer system.</title>
        <authorList>
            <person name="Anantharaman K."/>
            <person name="Brown C.T."/>
            <person name="Hug L.A."/>
            <person name="Sharon I."/>
            <person name="Castelle C.J."/>
            <person name="Probst A.J."/>
            <person name="Thomas B.C."/>
            <person name="Singh A."/>
            <person name="Wilkins M.J."/>
            <person name="Karaoz U."/>
            <person name="Brodie E.L."/>
            <person name="Williams K.H."/>
            <person name="Hubbard S.S."/>
            <person name="Banfield J.F."/>
        </authorList>
    </citation>
    <scope>NUCLEOTIDE SEQUENCE [LARGE SCALE GENOMIC DNA]</scope>
</reference>
<sequence length="163" mass="18826">MTILVVKGIHIPPEYQKDLRMIQAYLKGHQDARVSTSTRVRRGRAAETQKCNQSRQNIPEQRQLSKRHNLIGPDGTYPRPKKPWEMTSEEYSAAERGCEEIRIQMGIYYVPNLPATFDPPPQQTFGGVYSFGDEPSETDSFSHMQRMRRKTNTFVPLEAFSKH</sequence>
<dbReference type="EMBL" id="MHVJ01000002">
    <property type="protein sequence ID" value="OHA92424.1"/>
    <property type="molecule type" value="Genomic_DNA"/>
</dbReference>
<evidence type="ECO:0000313" key="2">
    <source>
        <dbReference type="EMBL" id="OHA92424.1"/>
    </source>
</evidence>
<dbReference type="Proteomes" id="UP000178612">
    <property type="component" value="Unassembled WGS sequence"/>
</dbReference>
<protein>
    <submittedName>
        <fullName evidence="2">Uncharacterized protein</fullName>
    </submittedName>
</protein>
<feature type="compositionally biased region" description="Polar residues" evidence="1">
    <location>
        <begin position="49"/>
        <end position="62"/>
    </location>
</feature>
<name>A0A1G2T578_9BACT</name>
<proteinExistence type="predicted"/>
<accession>A0A1G2T578</accession>
<gene>
    <name evidence="2" type="ORF">A2758_03275</name>
</gene>
<feature type="region of interest" description="Disordered" evidence="1">
    <location>
        <begin position="33"/>
        <end position="85"/>
    </location>
</feature>
<evidence type="ECO:0000256" key="1">
    <source>
        <dbReference type="SAM" id="MobiDB-lite"/>
    </source>
</evidence>
<comment type="caution">
    <text evidence="2">The sequence shown here is derived from an EMBL/GenBank/DDBJ whole genome shotgun (WGS) entry which is preliminary data.</text>
</comment>
<evidence type="ECO:0000313" key="3">
    <source>
        <dbReference type="Proteomes" id="UP000178612"/>
    </source>
</evidence>